<keyword evidence="2" id="KW-0540">Nuclease</keyword>
<dbReference type="InterPro" id="IPR050312">
    <property type="entry name" value="IolE/XylAMocC-like"/>
</dbReference>
<dbReference type="EMBL" id="JWIO01000032">
    <property type="protein sequence ID" value="KLL10482.1"/>
    <property type="molecule type" value="Genomic_DNA"/>
</dbReference>
<gene>
    <name evidence="2" type="ORF">FrCorBMG51_18050</name>
</gene>
<organism evidence="2 3">
    <name type="scientific">Protofrankia coriariae</name>
    <dbReference type="NCBI Taxonomy" id="1562887"/>
    <lineage>
        <taxon>Bacteria</taxon>
        <taxon>Bacillati</taxon>
        <taxon>Actinomycetota</taxon>
        <taxon>Actinomycetes</taxon>
        <taxon>Frankiales</taxon>
        <taxon>Frankiaceae</taxon>
        <taxon>Protofrankia</taxon>
    </lineage>
</organism>
<dbReference type="PANTHER" id="PTHR12110">
    <property type="entry name" value="HYDROXYPYRUVATE ISOMERASE"/>
    <property type="match status" value="1"/>
</dbReference>
<dbReference type="InterPro" id="IPR036237">
    <property type="entry name" value="Xyl_isomerase-like_sf"/>
</dbReference>
<dbReference type="Proteomes" id="UP000035425">
    <property type="component" value="Unassembled WGS sequence"/>
</dbReference>
<dbReference type="Gene3D" id="3.20.20.150">
    <property type="entry name" value="Divalent-metal-dependent TIM barrel enzymes"/>
    <property type="match status" value="1"/>
</dbReference>
<keyword evidence="2" id="KW-0255">Endonuclease</keyword>
<comment type="caution">
    <text evidence="2">The sequence shown here is derived from an EMBL/GenBank/DDBJ whole genome shotgun (WGS) entry which is preliminary data.</text>
</comment>
<evidence type="ECO:0000313" key="2">
    <source>
        <dbReference type="EMBL" id="KLL10482.1"/>
    </source>
</evidence>
<feature type="domain" description="Xylose isomerase-like TIM barrel" evidence="1">
    <location>
        <begin position="25"/>
        <end position="258"/>
    </location>
</feature>
<evidence type="ECO:0000259" key="1">
    <source>
        <dbReference type="Pfam" id="PF01261"/>
    </source>
</evidence>
<reference evidence="2 3" key="1">
    <citation type="submission" date="2014-12" db="EMBL/GenBank/DDBJ databases">
        <title>Frankia sp. BMG5.1 draft genome.</title>
        <authorList>
            <person name="Gtari M."/>
            <person name="Ghodhbane-Gtari F."/>
            <person name="Nouioui I."/>
            <person name="Ktari A."/>
            <person name="Hezbri K."/>
            <person name="Mimouni W."/>
            <person name="Sbissi I."/>
            <person name="Ayari A."/>
            <person name="Yamanaka T."/>
            <person name="Normand P."/>
            <person name="Tisa L.S."/>
            <person name="Boudabous A."/>
        </authorList>
    </citation>
    <scope>NUCLEOTIDE SEQUENCE [LARGE SCALE GENOMIC DNA]</scope>
    <source>
        <strain evidence="2 3">BMG5.1</strain>
    </source>
</reference>
<protein>
    <submittedName>
        <fullName evidence="2">AP endonuclease, family 2</fullName>
    </submittedName>
</protein>
<evidence type="ECO:0000313" key="3">
    <source>
        <dbReference type="Proteomes" id="UP000035425"/>
    </source>
</evidence>
<dbReference type="GO" id="GO:0004519">
    <property type="term" value="F:endonuclease activity"/>
    <property type="evidence" value="ECO:0007669"/>
    <property type="project" value="UniProtKB-KW"/>
</dbReference>
<proteinExistence type="predicted"/>
<dbReference type="InterPro" id="IPR013022">
    <property type="entry name" value="Xyl_isomerase-like_TIM-brl"/>
</dbReference>
<sequence>MARVPSARVALSTASTYPESTAAAFEMAARLGYDGVEIMVWTDPVSQDPEALRRLSDYHGIPILAIHSPCLLLTQRVWGVEPWAKLQRARTVAETLRAPTVVVHPPFRWQRDYARDFVEGIERMANETDIRFAVENMFPLRARGREVSAYAPDWSPVGDDYRHVTLDLSHTSVSRSDALAMADELGDRLVHVHMADGIGLAKDEHLVPGRGNQPCADLLERLAARGFDGTVVVEINTRRAESRAQREADLAEALAFTRLNLAAAPVTAAGRLP</sequence>
<dbReference type="PANTHER" id="PTHR12110:SF47">
    <property type="match status" value="1"/>
</dbReference>
<name>A0ABR5F1D8_9ACTN</name>
<dbReference type="Pfam" id="PF01261">
    <property type="entry name" value="AP_endonuc_2"/>
    <property type="match status" value="1"/>
</dbReference>
<accession>A0ABR5F1D8</accession>
<dbReference type="SUPFAM" id="SSF51658">
    <property type="entry name" value="Xylose isomerase-like"/>
    <property type="match status" value="1"/>
</dbReference>
<keyword evidence="3" id="KW-1185">Reference proteome</keyword>
<keyword evidence="2" id="KW-0378">Hydrolase</keyword>